<protein>
    <submittedName>
        <fullName evidence="2">Uncharacterized protein</fullName>
    </submittedName>
</protein>
<proteinExistence type="predicted"/>
<accession>A0A135TVH7</accession>
<keyword evidence="1" id="KW-0732">Signal</keyword>
<feature type="chain" id="PRO_5007804287" evidence="1">
    <location>
        <begin position="22"/>
        <end position="250"/>
    </location>
</feature>
<keyword evidence="3" id="KW-1185">Reference proteome</keyword>
<sequence length="250" mass="26264">MPSNTQMLSALAVTAVAGVQAAMGPAFSTGPVASDSFIREATSTLVLPAAPSNNKGSASLWVGMGTSNGDLIQSIADNSNYDNTGTDKWSIFAYTLLSTGANSQMPVQTEGTDASEGDKITMHYKFDDASQNYTQTVSINDKVVATLSTKDGEAQGWGSAVECAAEDCGTVGAHCKFTPPTYRYPSSEQFPNNVSQTAWINTKIILDKADANYINTMGKGNGVTGDMSTSDGGKTWTVTTIDIPEFTFGQ</sequence>
<evidence type="ECO:0000313" key="2">
    <source>
        <dbReference type="EMBL" id="KXH52111.1"/>
    </source>
</evidence>
<dbReference type="Proteomes" id="UP000070054">
    <property type="component" value="Unassembled WGS sequence"/>
</dbReference>
<organism evidence="2 3">
    <name type="scientific">Colletotrichum nymphaeae SA-01</name>
    <dbReference type="NCBI Taxonomy" id="1460502"/>
    <lineage>
        <taxon>Eukaryota</taxon>
        <taxon>Fungi</taxon>
        <taxon>Dikarya</taxon>
        <taxon>Ascomycota</taxon>
        <taxon>Pezizomycotina</taxon>
        <taxon>Sordariomycetes</taxon>
        <taxon>Hypocreomycetidae</taxon>
        <taxon>Glomerellales</taxon>
        <taxon>Glomerellaceae</taxon>
        <taxon>Colletotrichum</taxon>
        <taxon>Colletotrichum acutatum species complex</taxon>
    </lineage>
</organism>
<dbReference type="EMBL" id="JEMN01001010">
    <property type="protein sequence ID" value="KXH52111.1"/>
    <property type="molecule type" value="Genomic_DNA"/>
</dbReference>
<reference evidence="2 3" key="1">
    <citation type="submission" date="2014-02" db="EMBL/GenBank/DDBJ databases">
        <title>The genome sequence of Colletotrichum nymphaeae SA-01.</title>
        <authorList>
            <person name="Baroncelli R."/>
            <person name="Thon M.R."/>
        </authorList>
    </citation>
    <scope>NUCLEOTIDE SEQUENCE [LARGE SCALE GENOMIC DNA]</scope>
    <source>
        <strain evidence="2 3">SA-01</strain>
    </source>
</reference>
<dbReference type="AlphaFoldDB" id="A0A135TVH7"/>
<dbReference type="OrthoDB" id="5086500at2759"/>
<comment type="caution">
    <text evidence="2">The sequence shown here is derived from an EMBL/GenBank/DDBJ whole genome shotgun (WGS) entry which is preliminary data.</text>
</comment>
<gene>
    <name evidence="2" type="ORF">CNYM01_00442</name>
</gene>
<evidence type="ECO:0000313" key="3">
    <source>
        <dbReference type="Proteomes" id="UP000070054"/>
    </source>
</evidence>
<name>A0A135TVH7_9PEZI</name>
<evidence type="ECO:0000256" key="1">
    <source>
        <dbReference type="SAM" id="SignalP"/>
    </source>
</evidence>
<feature type="signal peptide" evidence="1">
    <location>
        <begin position="1"/>
        <end position="21"/>
    </location>
</feature>